<keyword evidence="2" id="KW-0012">Acyltransferase</keyword>
<organism evidence="4 5">
    <name type="scientific">Deinococcus geothermalis (strain DSM 11300 / CIP 105573 / AG-3a)</name>
    <dbReference type="NCBI Taxonomy" id="319795"/>
    <lineage>
        <taxon>Bacteria</taxon>
        <taxon>Thermotogati</taxon>
        <taxon>Deinococcota</taxon>
        <taxon>Deinococci</taxon>
        <taxon>Deinococcales</taxon>
        <taxon>Deinococcaceae</taxon>
        <taxon>Deinococcus</taxon>
    </lineage>
</organism>
<feature type="domain" description="N-acetyltransferase" evidence="3">
    <location>
        <begin position="3"/>
        <end position="162"/>
    </location>
</feature>
<dbReference type="SUPFAM" id="SSF55729">
    <property type="entry name" value="Acyl-CoA N-acyltransferases (Nat)"/>
    <property type="match status" value="2"/>
</dbReference>
<dbReference type="Gene3D" id="3.40.630.30">
    <property type="match status" value="1"/>
</dbReference>
<protein>
    <submittedName>
        <fullName evidence="4">GCN5-related N-acetyltransferase</fullName>
    </submittedName>
</protein>
<dbReference type="eggNOG" id="COG0456">
    <property type="taxonomic scope" value="Bacteria"/>
</dbReference>
<sequence>MTLTIREAGEADSPALAAIISAANPNHPTTAETLRHEIQDLLGHPLHPHLYQLIAERDGRALGEAAAYQLPGMFHPDRYHVEVMVCPEAEGQGVGRALAQALEVHLTARGARELLAGTYENHPRGLTFLARHGFTEVMRFFDNVLDLDTFDPAPWVKAARLPEGLRLLSLPELIAEQGEETAWRAYYAAFAEVREDVPRTGEATPTPYEVFRQRGERPQFLAEGVLLAVTAAGEVAALSELYGDGADPGRLNTGLTGTRRAYRRQGLALALKLAAIALARQRGARWIWTGNATTNVPMLTPNERLGFRPRPAWIEMRRGHVAGGG</sequence>
<dbReference type="HOGENOM" id="CLU_069610_0_0_0"/>
<feature type="domain" description="N-acetyltransferase" evidence="3">
    <location>
        <begin position="173"/>
        <end position="325"/>
    </location>
</feature>
<evidence type="ECO:0000313" key="4">
    <source>
        <dbReference type="EMBL" id="ABF44673.1"/>
    </source>
</evidence>
<dbReference type="PANTHER" id="PTHR43877:SF6">
    <property type="entry name" value="GCN5-RELATED N-ACETYLTRANSFERASE"/>
    <property type="match status" value="1"/>
</dbReference>
<dbReference type="InterPro" id="IPR000182">
    <property type="entry name" value="GNAT_dom"/>
</dbReference>
<reference evidence="4" key="1">
    <citation type="submission" date="2006-04" db="EMBL/GenBank/DDBJ databases">
        <title>Complete sequence of chromosome of Deinococcus geothermalis DSM 11300.</title>
        <authorList>
            <consortium name="US DOE Joint Genome Institute"/>
            <person name="Copeland A."/>
            <person name="Lucas S."/>
            <person name="Lapidus A."/>
            <person name="Barry K."/>
            <person name="Detter J.C."/>
            <person name="Glavina del Rio T."/>
            <person name="Hammon N."/>
            <person name="Israni S."/>
            <person name="Dalin E."/>
            <person name="Tice H."/>
            <person name="Pitluck S."/>
            <person name="Brettin T."/>
            <person name="Bruce D."/>
            <person name="Han C."/>
            <person name="Tapia R."/>
            <person name="Saunders E."/>
            <person name="Gilna P."/>
            <person name="Schmutz J."/>
            <person name="Larimer F."/>
            <person name="Land M."/>
            <person name="Hauser L."/>
            <person name="Kyrpides N."/>
            <person name="Kim E."/>
            <person name="Daly M.J."/>
            <person name="Fredrickson J.K."/>
            <person name="Makarova K.S."/>
            <person name="Gaidamakova E.K."/>
            <person name="Zhai M."/>
            <person name="Richardson P."/>
        </authorList>
    </citation>
    <scope>NUCLEOTIDE SEQUENCE</scope>
    <source>
        <strain evidence="4">DSM 11300</strain>
    </source>
</reference>
<gene>
    <name evidence="4" type="ordered locus">Dgeo_0370</name>
</gene>
<keyword evidence="5" id="KW-1185">Reference proteome</keyword>
<dbReference type="InterPro" id="IPR016181">
    <property type="entry name" value="Acyl_CoA_acyltransferase"/>
</dbReference>
<keyword evidence="1" id="KW-0808">Transferase</keyword>
<name>Q1J1G1_DEIGD</name>
<dbReference type="PROSITE" id="PS51186">
    <property type="entry name" value="GNAT"/>
    <property type="match status" value="2"/>
</dbReference>
<evidence type="ECO:0000256" key="1">
    <source>
        <dbReference type="ARBA" id="ARBA00022679"/>
    </source>
</evidence>
<dbReference type="STRING" id="319795.Dgeo_0370"/>
<dbReference type="Pfam" id="PF00583">
    <property type="entry name" value="Acetyltransf_1"/>
    <property type="match status" value="1"/>
</dbReference>
<evidence type="ECO:0000313" key="5">
    <source>
        <dbReference type="Proteomes" id="UP000002431"/>
    </source>
</evidence>
<evidence type="ECO:0000256" key="2">
    <source>
        <dbReference type="ARBA" id="ARBA00023315"/>
    </source>
</evidence>
<dbReference type="RefSeq" id="WP_011529517.1">
    <property type="nucleotide sequence ID" value="NC_008025.1"/>
</dbReference>
<dbReference type="CDD" id="cd04301">
    <property type="entry name" value="NAT_SF"/>
    <property type="match status" value="1"/>
</dbReference>
<dbReference type="PANTHER" id="PTHR43877">
    <property type="entry name" value="AMINOALKYLPHOSPHONATE N-ACETYLTRANSFERASE-RELATED-RELATED"/>
    <property type="match status" value="1"/>
</dbReference>
<evidence type="ECO:0000259" key="3">
    <source>
        <dbReference type="PROSITE" id="PS51186"/>
    </source>
</evidence>
<dbReference type="InterPro" id="IPR050832">
    <property type="entry name" value="Bact_Acetyltransf"/>
</dbReference>
<proteinExistence type="predicted"/>
<dbReference type="KEGG" id="dge:Dgeo_0370"/>
<dbReference type="Proteomes" id="UP000002431">
    <property type="component" value="Chromosome"/>
</dbReference>
<accession>Q1J1G1</accession>
<dbReference type="AlphaFoldDB" id="Q1J1G1"/>
<dbReference type="EMBL" id="CP000359">
    <property type="protein sequence ID" value="ABF44673.1"/>
    <property type="molecule type" value="Genomic_DNA"/>
</dbReference>
<dbReference type="GO" id="GO:0016747">
    <property type="term" value="F:acyltransferase activity, transferring groups other than amino-acyl groups"/>
    <property type="evidence" value="ECO:0007669"/>
    <property type="project" value="InterPro"/>
</dbReference>